<dbReference type="EMBL" id="CAXLJM020000035">
    <property type="protein sequence ID" value="CAL8104352.1"/>
    <property type="molecule type" value="Genomic_DNA"/>
</dbReference>
<feature type="signal peptide" evidence="1">
    <location>
        <begin position="1"/>
        <end position="23"/>
    </location>
</feature>
<feature type="chain" id="PRO_5046693949" evidence="1">
    <location>
        <begin position="24"/>
        <end position="112"/>
    </location>
</feature>
<name>A0ABP1QJB4_9HEXA</name>
<organism evidence="2 3">
    <name type="scientific">Orchesella dallaii</name>
    <dbReference type="NCBI Taxonomy" id="48710"/>
    <lineage>
        <taxon>Eukaryota</taxon>
        <taxon>Metazoa</taxon>
        <taxon>Ecdysozoa</taxon>
        <taxon>Arthropoda</taxon>
        <taxon>Hexapoda</taxon>
        <taxon>Collembola</taxon>
        <taxon>Entomobryomorpha</taxon>
        <taxon>Entomobryoidea</taxon>
        <taxon>Orchesellidae</taxon>
        <taxon>Orchesellinae</taxon>
        <taxon>Orchesella</taxon>
    </lineage>
</organism>
<sequence>MNSLQVTTVLLATLGLFATTANAQGGWPAPPGGLFPPNIFNCQPIDRLFVIQGGICFQQNSVMQNCLNQTCRCSAIQTPSFPSPPSLFPFPFPIPTLPPINLWNCTTGSSSN</sequence>
<keyword evidence="3" id="KW-1185">Reference proteome</keyword>
<comment type="caution">
    <text evidence="2">The sequence shown here is derived from an EMBL/GenBank/DDBJ whole genome shotgun (WGS) entry which is preliminary data.</text>
</comment>
<gene>
    <name evidence="2" type="ORF">ODALV1_LOCUS11726</name>
</gene>
<evidence type="ECO:0000313" key="3">
    <source>
        <dbReference type="Proteomes" id="UP001642540"/>
    </source>
</evidence>
<keyword evidence="1" id="KW-0732">Signal</keyword>
<reference evidence="2 3" key="1">
    <citation type="submission" date="2024-08" db="EMBL/GenBank/DDBJ databases">
        <authorList>
            <person name="Cucini C."/>
            <person name="Frati F."/>
        </authorList>
    </citation>
    <scope>NUCLEOTIDE SEQUENCE [LARGE SCALE GENOMIC DNA]</scope>
</reference>
<dbReference type="Proteomes" id="UP001642540">
    <property type="component" value="Unassembled WGS sequence"/>
</dbReference>
<accession>A0ABP1QJB4</accession>
<proteinExistence type="predicted"/>
<protein>
    <submittedName>
        <fullName evidence="2">Uncharacterized protein</fullName>
    </submittedName>
</protein>
<evidence type="ECO:0000313" key="2">
    <source>
        <dbReference type="EMBL" id="CAL8104352.1"/>
    </source>
</evidence>
<evidence type="ECO:0000256" key="1">
    <source>
        <dbReference type="SAM" id="SignalP"/>
    </source>
</evidence>